<evidence type="ECO:0000313" key="2">
    <source>
        <dbReference type="EMBL" id="KAJ3473918.1"/>
    </source>
</evidence>
<gene>
    <name evidence="2" type="ORF">NLI96_g12754</name>
</gene>
<dbReference type="EMBL" id="JANAWD010001209">
    <property type="protein sequence ID" value="KAJ3473918.1"/>
    <property type="molecule type" value="Genomic_DNA"/>
</dbReference>
<dbReference type="Proteomes" id="UP001212997">
    <property type="component" value="Unassembled WGS sequence"/>
</dbReference>
<dbReference type="SUPFAM" id="SSF56112">
    <property type="entry name" value="Protein kinase-like (PK-like)"/>
    <property type="match status" value="1"/>
</dbReference>
<evidence type="ECO:0000313" key="3">
    <source>
        <dbReference type="Proteomes" id="UP001212997"/>
    </source>
</evidence>
<dbReference type="InterPro" id="IPR011009">
    <property type="entry name" value="Kinase-like_dom_sf"/>
</dbReference>
<organism evidence="2 3">
    <name type="scientific">Meripilus lineatus</name>
    <dbReference type="NCBI Taxonomy" id="2056292"/>
    <lineage>
        <taxon>Eukaryota</taxon>
        <taxon>Fungi</taxon>
        <taxon>Dikarya</taxon>
        <taxon>Basidiomycota</taxon>
        <taxon>Agaricomycotina</taxon>
        <taxon>Agaricomycetes</taxon>
        <taxon>Polyporales</taxon>
        <taxon>Meripilaceae</taxon>
        <taxon>Meripilus</taxon>
    </lineage>
</organism>
<accession>A0AAD5UPH9</accession>
<evidence type="ECO:0000259" key="1">
    <source>
        <dbReference type="PROSITE" id="PS50011"/>
    </source>
</evidence>
<sequence length="374" mass="43507">MSDSPGVKNNSQPLCLDITPDQLLVLRPHETWWRDRYEMFLSNGYQLRPRLRPDWVPSWIANGKRPMQSEDFFCLITLKNNIVDAMRTSDGKQVLLKKVKTEGSELHLALHLSSPELREDPRNHCVPILDDFQDDADENITYIVMPLLREFDNPKFGSVNELLDFGDQIFEGLRFMHDHGIAHRDCATMNIMMDAGSMFPNGFHPVHKWCDRSGIETATYHTRSEHPPRYYFTDFGISSYFPPDSNPLVVGRDGRDSEVPELSWTVPYNPFKTDIFIIGNLFKNEFFYKYSNVDFLMPLILVMTEQDPNMRPTASEAEQMWKHVRASVSIINRYWRLKEREQGYLDAAMSDAISFARRALRVSQWAPDVNEMLT</sequence>
<dbReference type="InterPro" id="IPR000719">
    <property type="entry name" value="Prot_kinase_dom"/>
</dbReference>
<feature type="domain" description="Protein kinase" evidence="1">
    <location>
        <begin position="61"/>
        <end position="374"/>
    </location>
</feature>
<reference evidence="2" key="1">
    <citation type="submission" date="2022-07" db="EMBL/GenBank/DDBJ databases">
        <title>Genome Sequence of Physisporinus lineatus.</title>
        <authorList>
            <person name="Buettner E."/>
        </authorList>
    </citation>
    <scope>NUCLEOTIDE SEQUENCE</scope>
    <source>
        <strain evidence="2">VT162</strain>
    </source>
</reference>
<name>A0AAD5UPH9_9APHY</name>
<protein>
    <recommendedName>
        <fullName evidence="1">Protein kinase domain-containing protein</fullName>
    </recommendedName>
</protein>
<dbReference type="GO" id="GO:0005524">
    <property type="term" value="F:ATP binding"/>
    <property type="evidence" value="ECO:0007669"/>
    <property type="project" value="InterPro"/>
</dbReference>
<dbReference type="AlphaFoldDB" id="A0AAD5UPH9"/>
<dbReference type="GO" id="GO:0004672">
    <property type="term" value="F:protein kinase activity"/>
    <property type="evidence" value="ECO:0007669"/>
    <property type="project" value="InterPro"/>
</dbReference>
<dbReference type="PROSITE" id="PS50011">
    <property type="entry name" value="PROTEIN_KINASE_DOM"/>
    <property type="match status" value="1"/>
</dbReference>
<keyword evidence="3" id="KW-1185">Reference proteome</keyword>
<comment type="caution">
    <text evidence="2">The sequence shown here is derived from an EMBL/GenBank/DDBJ whole genome shotgun (WGS) entry which is preliminary data.</text>
</comment>
<dbReference type="SMART" id="SM00220">
    <property type="entry name" value="S_TKc"/>
    <property type="match status" value="1"/>
</dbReference>
<proteinExistence type="predicted"/>
<dbReference type="Gene3D" id="1.10.510.10">
    <property type="entry name" value="Transferase(Phosphotransferase) domain 1"/>
    <property type="match status" value="1"/>
</dbReference>